<keyword evidence="7" id="KW-1185">Reference proteome</keyword>
<reference evidence="6 7" key="1">
    <citation type="submission" date="2016-10" db="EMBL/GenBank/DDBJ databases">
        <authorList>
            <person name="de Groot N.N."/>
        </authorList>
    </citation>
    <scope>NUCLEOTIDE SEQUENCE [LARGE SCALE GENOMIC DNA]</scope>
    <source>
        <strain evidence="6 7">DSM 15123</strain>
    </source>
</reference>
<dbReference type="AlphaFoldDB" id="A0A1H8K433"/>
<dbReference type="PANTHER" id="PTHR11122:SF13">
    <property type="entry name" value="GLUCOSE-6-PHOSPHATE 1-EPIMERASE"/>
    <property type="match status" value="1"/>
</dbReference>
<sequence length="299" mass="32478">MLGTEELSLRSPAMRGALNLPADYPVVRLQARTGEQAVVSLFGAQVLSWTDADERELLYLSPKATLDGSVAIRGGIPVCWPQFNRRGPLVKHGFARVVPWQVIEQSESAVTLRLTRADVPEGLLQDADGAMAWLHDFEVDLTVRLASARLNVELAVRNTGTTAFAFTTALHSYLAVDAIDALAISGAEGQRYWDAVAGADPEYPVQQGDIVFQGEVDRVYPALPRATLQQSSHWLRVSQPASMEQTVVWNPGAALCATLHDLPADGYHRFVCVEAAQIDTPVRLEPGQGWLGGQTLQVA</sequence>
<evidence type="ECO:0000256" key="2">
    <source>
        <dbReference type="ARBA" id="ARBA00005866"/>
    </source>
</evidence>
<evidence type="ECO:0000256" key="1">
    <source>
        <dbReference type="ARBA" id="ARBA00001096"/>
    </source>
</evidence>
<dbReference type="PIRSF" id="PIRSF016020">
    <property type="entry name" value="PHexose_mutarotase"/>
    <property type="match status" value="1"/>
</dbReference>
<dbReference type="GO" id="GO:0005737">
    <property type="term" value="C:cytoplasm"/>
    <property type="evidence" value="ECO:0007669"/>
    <property type="project" value="TreeGrafter"/>
</dbReference>
<dbReference type="GO" id="GO:0047938">
    <property type="term" value="F:glucose-6-phosphate 1-epimerase activity"/>
    <property type="evidence" value="ECO:0007669"/>
    <property type="project" value="UniProtKB-UniRule"/>
</dbReference>
<dbReference type="EC" id="5.1.3.15" evidence="4"/>
<evidence type="ECO:0000256" key="5">
    <source>
        <dbReference type="PIRSR" id="PIRSR016020-1"/>
    </source>
</evidence>
<dbReference type="STRING" id="1121117.SAMN02745977_02239"/>
<protein>
    <recommendedName>
        <fullName evidence="4">Putative glucose-6-phosphate 1-epimerase</fullName>
        <ecNumber evidence="4">5.1.3.15</ecNumber>
    </recommendedName>
</protein>
<dbReference type="Proteomes" id="UP000199531">
    <property type="component" value="Unassembled WGS sequence"/>
</dbReference>
<dbReference type="SUPFAM" id="SSF74650">
    <property type="entry name" value="Galactose mutarotase-like"/>
    <property type="match status" value="1"/>
</dbReference>
<dbReference type="InterPro" id="IPR011013">
    <property type="entry name" value="Gal_mutarotase_sf_dom"/>
</dbReference>
<evidence type="ECO:0000313" key="6">
    <source>
        <dbReference type="EMBL" id="SEN87789.1"/>
    </source>
</evidence>
<proteinExistence type="inferred from homology"/>
<dbReference type="GO" id="GO:0005975">
    <property type="term" value="P:carbohydrate metabolic process"/>
    <property type="evidence" value="ECO:0007669"/>
    <property type="project" value="InterPro"/>
</dbReference>
<dbReference type="InterPro" id="IPR014718">
    <property type="entry name" value="GH-type_carb-bd"/>
</dbReference>
<gene>
    <name evidence="6" type="ORF">SAMN02745977_02239</name>
</gene>
<dbReference type="RefSeq" id="WP_200785790.1">
    <property type="nucleotide sequence ID" value="NZ_FOCW01000009.1"/>
</dbReference>
<evidence type="ECO:0000256" key="3">
    <source>
        <dbReference type="ARBA" id="ARBA00023235"/>
    </source>
</evidence>
<comment type="catalytic activity">
    <reaction evidence="1">
        <text>alpha-D-glucose 6-phosphate = beta-D-glucose 6-phosphate</text>
        <dbReference type="Rhea" id="RHEA:16249"/>
        <dbReference type="ChEBI" id="CHEBI:58225"/>
        <dbReference type="ChEBI" id="CHEBI:58247"/>
        <dbReference type="EC" id="5.1.3.15"/>
    </reaction>
</comment>
<comment type="similarity">
    <text evidence="2 4">Belongs to the glucose-6-phosphate 1-epimerase family.</text>
</comment>
<dbReference type="InterPro" id="IPR008183">
    <property type="entry name" value="Aldose_1/G6P_1-epimerase"/>
</dbReference>
<dbReference type="CDD" id="cd09020">
    <property type="entry name" value="D-hex-6-P-epi_like"/>
    <property type="match status" value="1"/>
</dbReference>
<evidence type="ECO:0000313" key="7">
    <source>
        <dbReference type="Proteomes" id="UP000199531"/>
    </source>
</evidence>
<name>A0A1H8K433_9BURK</name>
<dbReference type="Gene3D" id="2.70.98.10">
    <property type="match status" value="1"/>
</dbReference>
<accession>A0A1H8K433</accession>
<organism evidence="6 7">
    <name type="scientific">Brachymonas denitrificans DSM 15123</name>
    <dbReference type="NCBI Taxonomy" id="1121117"/>
    <lineage>
        <taxon>Bacteria</taxon>
        <taxon>Pseudomonadati</taxon>
        <taxon>Pseudomonadota</taxon>
        <taxon>Betaproteobacteria</taxon>
        <taxon>Burkholderiales</taxon>
        <taxon>Comamonadaceae</taxon>
        <taxon>Brachymonas</taxon>
    </lineage>
</organism>
<evidence type="ECO:0000256" key="4">
    <source>
        <dbReference type="PIRNR" id="PIRNR016020"/>
    </source>
</evidence>
<dbReference type="PANTHER" id="PTHR11122">
    <property type="entry name" value="APOSPORY-ASSOCIATED PROTEIN C-RELATED"/>
    <property type="match status" value="1"/>
</dbReference>
<dbReference type="EMBL" id="FOCW01000009">
    <property type="protein sequence ID" value="SEN87789.1"/>
    <property type="molecule type" value="Genomic_DNA"/>
</dbReference>
<dbReference type="GO" id="GO:0030246">
    <property type="term" value="F:carbohydrate binding"/>
    <property type="evidence" value="ECO:0007669"/>
    <property type="project" value="UniProtKB-UniRule"/>
</dbReference>
<keyword evidence="3 4" id="KW-0413">Isomerase</keyword>
<feature type="active site" evidence="5">
    <location>
        <position position="171"/>
    </location>
</feature>
<dbReference type="InterPro" id="IPR025532">
    <property type="entry name" value="G6P_1-epimerase"/>
</dbReference>
<feature type="active site" evidence="5">
    <location>
        <position position="274"/>
    </location>
</feature>
<dbReference type="Pfam" id="PF01263">
    <property type="entry name" value="Aldose_epim"/>
    <property type="match status" value="1"/>
</dbReference>